<dbReference type="OrthoDB" id="6079908at2759"/>
<dbReference type="EMBL" id="CACVKT020010152">
    <property type="protein sequence ID" value="CAC5425041.1"/>
    <property type="molecule type" value="Genomic_DNA"/>
</dbReference>
<name>A0A6J8F0L0_MYTCO</name>
<evidence type="ECO:0000313" key="1">
    <source>
        <dbReference type="EMBL" id="CAC5425041.1"/>
    </source>
</evidence>
<dbReference type="Proteomes" id="UP000507470">
    <property type="component" value="Unassembled WGS sequence"/>
</dbReference>
<reference evidence="1 2" key="1">
    <citation type="submission" date="2020-06" db="EMBL/GenBank/DDBJ databases">
        <authorList>
            <person name="Li R."/>
            <person name="Bekaert M."/>
        </authorList>
    </citation>
    <scope>NUCLEOTIDE SEQUENCE [LARGE SCALE GENOMIC DNA]</scope>
    <source>
        <strain evidence="2">wild</strain>
    </source>
</reference>
<gene>
    <name evidence="1" type="ORF">MCOR_56891</name>
</gene>
<accession>A0A6J8F0L0</accession>
<sequence>MAFQTISGQNVETMFKKVNLCDNYKKHLLQNRSFIIQVYDEEKVIAIMNDYDDESGEFRNSDYVKTSRDLFENGYFYTCACRIYRTLLESLDNNMEKYDALDENEVSPNLERNEQATVTNIQVVIQDALLYKYRTTRPGTKKFLILIDDDISLVHLTFNSCLQRYIVSCLNGLCKSKKGCKKNVDCLNTDQNVCVHLSELKNAPLFSTEFSKPEAAVNTENDENIQLIDQEIQEITGNTIQEEIPTMNFSDSNFDVPSGLWSFPCISSHKPRKQQDPSLVQNIQHHIPTWCNYIFKSTHYLYKNSTVQCQVYSRSCVNEESQCKEDWVEGDKECLHVVTRDTAAGDEIGWAFVNQVLSTKITFSAFCDLKTKDYKECNPNFRSFMDSSVFIKWWFSWASNMKIDFRKPCPICKFRP</sequence>
<evidence type="ECO:0000313" key="2">
    <source>
        <dbReference type="Proteomes" id="UP000507470"/>
    </source>
</evidence>
<dbReference type="AlphaFoldDB" id="A0A6J8F0L0"/>
<organism evidence="1 2">
    <name type="scientific">Mytilus coruscus</name>
    <name type="common">Sea mussel</name>
    <dbReference type="NCBI Taxonomy" id="42192"/>
    <lineage>
        <taxon>Eukaryota</taxon>
        <taxon>Metazoa</taxon>
        <taxon>Spiralia</taxon>
        <taxon>Lophotrochozoa</taxon>
        <taxon>Mollusca</taxon>
        <taxon>Bivalvia</taxon>
        <taxon>Autobranchia</taxon>
        <taxon>Pteriomorphia</taxon>
        <taxon>Mytilida</taxon>
        <taxon>Mytiloidea</taxon>
        <taxon>Mytilidae</taxon>
        <taxon>Mytilinae</taxon>
        <taxon>Mytilus</taxon>
    </lineage>
</organism>
<keyword evidence="2" id="KW-1185">Reference proteome</keyword>
<proteinExistence type="predicted"/>
<protein>
    <submittedName>
        <fullName evidence="1">Uncharacterized protein</fullName>
    </submittedName>
</protein>